<feature type="domain" description="AsmA" evidence="1">
    <location>
        <begin position="18"/>
        <end position="554"/>
    </location>
</feature>
<dbReference type="AlphaFoldDB" id="A0A2T3NF20"/>
<evidence type="ECO:0000313" key="2">
    <source>
        <dbReference type="EMBL" id="PSW13111.1"/>
    </source>
</evidence>
<gene>
    <name evidence="2" type="ORF">C9I98_22720</name>
</gene>
<reference evidence="2 3" key="1">
    <citation type="submission" date="2018-01" db="EMBL/GenBank/DDBJ databases">
        <title>Whole genome sequencing of Histamine producing bacteria.</title>
        <authorList>
            <person name="Butler K."/>
        </authorList>
    </citation>
    <scope>NUCLEOTIDE SEQUENCE [LARGE SCALE GENOMIC DNA]</scope>
    <source>
        <strain evidence="2 3">DSM 100436</strain>
    </source>
</reference>
<organism evidence="2 3">
    <name type="scientific">Photobacterium sanctipauli</name>
    <dbReference type="NCBI Taxonomy" id="1342794"/>
    <lineage>
        <taxon>Bacteria</taxon>
        <taxon>Pseudomonadati</taxon>
        <taxon>Pseudomonadota</taxon>
        <taxon>Gammaproteobacteria</taxon>
        <taxon>Vibrionales</taxon>
        <taxon>Vibrionaceae</taxon>
        <taxon>Photobacterium</taxon>
    </lineage>
</organism>
<evidence type="ECO:0000313" key="3">
    <source>
        <dbReference type="Proteomes" id="UP000241771"/>
    </source>
</evidence>
<dbReference type="Pfam" id="PF05170">
    <property type="entry name" value="AsmA"/>
    <property type="match status" value="1"/>
</dbReference>
<sequence>MRLLGKLLATMLVLALLATTIFATMMHTRYATRLALATANLASPHPISAEAVHYHISSPWQLVIDKPEIQLNDEIEAGGNPPSWAANKISLWLSPAALLEQRWQFESLLIEAPSSLPSAFSPLGAEVSSQRLALTDVDLQYGGLAITGGEFQLDNWHYDPHSGLPPWQQFNGGFQLSADQVEWQSQAAKQVLLDGHHSQGRWTLNGFSLDWQQADISGQLAYHQQQSLLDVQQLTLSGLQLQEPELAKQLSAMVQNMAQAGTQVFLERLDILDSSIELPDITVNHANLSLQNWHWPQPHWQQQAATLSFNAEDGIWLDTPFTAALAELHFAPQQITVSGLSVSLLEGYLRTAGTLLPDAILLDSLTANGIKWLAPQGWQQSLQGPLANIKDISVGSLDTGYLQLTAADDDKPWQLSGLHLNGHDLIVMRDKQWGLWQGALSSNASFASFNRINMVEPLIEMTANQGNWQLTQAIIPFEHGIAEASGQWQRNIDGQPWSLSLTGDSLPVAIIDRWLGIELPLKGKWDLDTQLSGLGQSQAALAYSLDGKLSSQFRDLELTTPATALWQSWQKTVPEGQEEGSAQTVSTPKAQPVAITPFSITSNRGRVVIAPAELKSRELRATIAGNWDLASPPEQQLTLEAWLGCQALTKVWQHDQQITSHSLCDGNNI</sequence>
<name>A0A2T3NF20_9GAMM</name>
<dbReference type="InterPro" id="IPR007844">
    <property type="entry name" value="AsmA"/>
</dbReference>
<dbReference type="OrthoDB" id="5912765at2"/>
<protein>
    <submittedName>
        <fullName evidence="2">AsmA family protein</fullName>
    </submittedName>
</protein>
<keyword evidence="3" id="KW-1185">Reference proteome</keyword>
<dbReference type="EMBL" id="PYMA01000020">
    <property type="protein sequence ID" value="PSW13111.1"/>
    <property type="molecule type" value="Genomic_DNA"/>
</dbReference>
<proteinExistence type="predicted"/>
<accession>A0A2T3NF20</accession>
<comment type="caution">
    <text evidence="2">The sequence shown here is derived from an EMBL/GenBank/DDBJ whole genome shotgun (WGS) entry which is preliminary data.</text>
</comment>
<dbReference type="RefSeq" id="WP_036820882.1">
    <property type="nucleotide sequence ID" value="NZ_JGVO01000301.1"/>
</dbReference>
<evidence type="ECO:0000259" key="1">
    <source>
        <dbReference type="Pfam" id="PF05170"/>
    </source>
</evidence>
<dbReference type="Proteomes" id="UP000241771">
    <property type="component" value="Unassembled WGS sequence"/>
</dbReference>